<dbReference type="OrthoDB" id="30466at10239"/>
<name>A7K8V7_9PHYC</name>
<reference evidence="1 2" key="1">
    <citation type="submission" date="2006-09" db="EMBL/GenBank/DDBJ databases">
        <title>Sequence and annotation of the 288-kb ATCV-1 virus that infects an endosymbiotic Chlorella strain of the heliozoon Acanthocystis turfacea.</title>
        <authorList>
            <person name="Fitzgerald L.A."/>
            <person name="Graves M.V."/>
            <person name="Li X."/>
            <person name="Pfitzner A.J.P."/>
            <person name="Hartigan J."/>
            <person name="Van Etten J.L."/>
        </authorList>
    </citation>
    <scope>NUCLEOTIDE SEQUENCE [LARGE SCALE GENOMIC DNA]</scope>
    <source>
        <strain evidence="1 2">ATCV-1</strain>
    </source>
</reference>
<dbReference type="Proteomes" id="UP000202420">
    <property type="component" value="Segment"/>
</dbReference>
<gene>
    <name evidence="1" type="primary">Z347R</name>
    <name evidence="1" type="ORF">ATCV1_Z347R</name>
</gene>
<evidence type="ECO:0000313" key="1">
    <source>
        <dbReference type="EMBL" id="ABT16481.1"/>
    </source>
</evidence>
<dbReference type="GeneID" id="5470401"/>
<accession>A7K8V7</accession>
<dbReference type="EMBL" id="EF101928">
    <property type="protein sequence ID" value="ABT16481.1"/>
    <property type="molecule type" value="Genomic_DNA"/>
</dbReference>
<protein>
    <submittedName>
        <fullName evidence="1">Uncharacterized protein Z347R</fullName>
    </submittedName>
</protein>
<dbReference type="RefSeq" id="YP_001426828.1">
    <property type="nucleotide sequence ID" value="NC_008724.1"/>
</dbReference>
<keyword evidence="2" id="KW-1185">Reference proteome</keyword>
<proteinExistence type="predicted"/>
<evidence type="ECO:0000313" key="2">
    <source>
        <dbReference type="Proteomes" id="UP000202420"/>
    </source>
</evidence>
<organism evidence="1 2">
    <name type="scientific">Chlorovirus heliozoae</name>
    <dbReference type="NCBI Taxonomy" id="322019"/>
    <lineage>
        <taxon>Viruses</taxon>
        <taxon>Varidnaviria</taxon>
        <taxon>Bamfordvirae</taxon>
        <taxon>Nucleocytoviricota</taxon>
        <taxon>Megaviricetes</taxon>
        <taxon>Algavirales</taxon>
        <taxon>Phycodnaviridae</taxon>
        <taxon>Chlorovirus</taxon>
    </lineage>
</organism>
<dbReference type="KEGG" id="vg:5470401"/>
<sequence>MNETYAYPVTIFPNGQLGIDTPVGQFLTEFVKKPDIHNVVEVGTWNGRGSTRAIMDGLVTRQDKTRFFSLEADKPRQQAGVDFWVDREKGNVDLNLLWGKTTNSMVTREYVEKHPKFSAQLQYYDLELTQTHEAPLVGNDLPEDVEFMFLDGGEFCSVFDFNFLVKKYAHSLKYIALDDIDTIKNELIYNNLMQPDSPWKLVKSGPHPGRQGNELGHTWAFFEKK</sequence>